<dbReference type="InterPro" id="IPR036852">
    <property type="entry name" value="Peptidase_S8/S53_dom_sf"/>
</dbReference>
<feature type="active site" description="Charge relay system" evidence="13 14">
    <location>
        <position position="289"/>
    </location>
</feature>
<feature type="transmembrane region" description="Helical" evidence="15">
    <location>
        <begin position="746"/>
        <end position="765"/>
    </location>
</feature>
<keyword evidence="12" id="KW-0325">Glycoprotein</keyword>
<comment type="subcellular location">
    <subcellularLocation>
        <location evidence="1">Membrane</location>
    </subcellularLocation>
</comment>
<keyword evidence="11" id="KW-0865">Zymogen</keyword>
<sequence>MKFVLFLVRFLAVAAVIVVGTEEAESTNNKQLKAKVPLGDHENYVYFAFQLSESESNAVTGNEFSANKITETNSNNIEKHSIHSLRRRRLLARADDVVADVQTAINANSNSLNPRNVNTNTNANDSSDSNGIELHFLGPVGELADYFHVAVPLNYNVAKRDQFAEVVSNALSSHPNIIWTEHQIPVVGRLVKRAFISIADARTTFEIADPEFQNQWHLLNQTPGQLSNDHNVTAAWAQGIFGNSSVVCFVDDGLDHEASDIKDNYFADGSYDFNVHITDPRPKSREDRHGTRCAGEVAAVKNKVCGVGIAYHAKVSAVRILGGALTEADEAASINYKMQENHIYSCSWGPTDNGATMEAPPRIVSDAVINGVNNGRGGLGSIFVFASGNGGGAHDNCNFDGYTNSIYTITVSAIDRNNKHPPYSELCAANLVVMYSSAAARHDDAIATTDWEQGHSGDLCTKSHGGTSAAAPLASGIYALVNSIRSDLSWRDYQHISVRSAVPISTTESSWFTTAAGRLYSHEFGYGKLDAYQILEIAKTWSTVAPQTSFTTPILMPSGDGKIPQDPGSDIRVEYTVTAEELAEVRFSKLEHVTVTVTIEHGKRGDVNVDLISPAGIVSNLAVTRPGDNANTGFGNWTFMSVAHWDEEVVGTWKIVVRDPVTPEKSGVFKNAFVKFWGSEVATVKKKPGLIEDIVPSDSESSLITQSAIPAEILPALSSSNLDNKKTQDTNHTVTPDLKSNGRASVWIFAILALGTLGVGSYYAYQKRKEVLDVFQSWQQHQQFNQLDEELFEFQRLSGEDFDENDGDFGGTGLETDEFDDIEGPSEAELEELRKGGYLVDDLLSLDTTQQQNL</sequence>
<dbReference type="PRINTS" id="PR00723">
    <property type="entry name" value="SUBTILISIN"/>
</dbReference>
<comment type="caution">
    <text evidence="18">The sequence shown here is derived from an EMBL/GenBank/DDBJ whole genome shotgun (WGS) entry which is preliminary data.</text>
</comment>
<dbReference type="SUPFAM" id="SSF52743">
    <property type="entry name" value="Subtilisin-like"/>
    <property type="match status" value="1"/>
</dbReference>
<dbReference type="PANTHER" id="PTHR42884">
    <property type="entry name" value="PROPROTEIN CONVERTASE SUBTILISIN/KEXIN-RELATED"/>
    <property type="match status" value="1"/>
</dbReference>
<evidence type="ECO:0000256" key="4">
    <source>
        <dbReference type="ARBA" id="ARBA00022692"/>
    </source>
</evidence>
<dbReference type="FunFam" id="2.60.120.260:FF:000026">
    <property type="entry name" value="proprotein convertase subtilisin/kexin type 7"/>
    <property type="match status" value="1"/>
</dbReference>
<feature type="signal peptide" evidence="16">
    <location>
        <begin position="1"/>
        <end position="26"/>
    </location>
</feature>
<dbReference type="InterPro" id="IPR023828">
    <property type="entry name" value="Peptidase_S8_Ser-AS"/>
</dbReference>
<dbReference type="GO" id="GO:0007323">
    <property type="term" value="P:peptide pheromone maturation"/>
    <property type="evidence" value="ECO:0007669"/>
    <property type="project" value="UniProtKB-ARBA"/>
</dbReference>
<keyword evidence="10 15" id="KW-0472">Membrane</keyword>
<keyword evidence="4 15" id="KW-0812">Transmembrane</keyword>
<feature type="active site" description="Charge relay system" evidence="13 14">
    <location>
        <position position="468"/>
    </location>
</feature>
<proteinExistence type="inferred from homology"/>
<reference evidence="18" key="1">
    <citation type="submission" date="2020-05" db="EMBL/GenBank/DDBJ databases">
        <title>Phylogenomic resolution of chytrid fungi.</title>
        <authorList>
            <person name="Stajich J.E."/>
            <person name="Amses K."/>
            <person name="Simmons R."/>
            <person name="Seto K."/>
            <person name="Myers J."/>
            <person name="Bonds A."/>
            <person name="Quandt C.A."/>
            <person name="Barry K."/>
            <person name="Liu P."/>
            <person name="Grigoriev I."/>
            <person name="Longcore J.E."/>
            <person name="James T.Y."/>
        </authorList>
    </citation>
    <scope>NUCLEOTIDE SEQUENCE</scope>
    <source>
        <strain evidence="18">JEL0513</strain>
    </source>
</reference>
<evidence type="ECO:0000313" key="19">
    <source>
        <dbReference type="Proteomes" id="UP001211907"/>
    </source>
</evidence>
<evidence type="ECO:0000256" key="5">
    <source>
        <dbReference type="ARBA" id="ARBA00022729"/>
    </source>
</evidence>
<evidence type="ECO:0000256" key="2">
    <source>
        <dbReference type="ARBA" id="ARBA00005325"/>
    </source>
</evidence>
<feature type="chain" id="PRO_5041931702" evidence="16">
    <location>
        <begin position="27"/>
        <end position="854"/>
    </location>
</feature>
<dbReference type="GO" id="GO:0004252">
    <property type="term" value="F:serine-type endopeptidase activity"/>
    <property type="evidence" value="ECO:0007669"/>
    <property type="project" value="UniProtKB-UniRule"/>
</dbReference>
<dbReference type="GO" id="GO:0000139">
    <property type="term" value="C:Golgi membrane"/>
    <property type="evidence" value="ECO:0007669"/>
    <property type="project" value="TreeGrafter"/>
</dbReference>
<dbReference type="InterPro" id="IPR002884">
    <property type="entry name" value="P_dom"/>
</dbReference>
<comment type="similarity">
    <text evidence="2">Belongs to the peptidase S8 family. Furin subfamily.</text>
</comment>
<evidence type="ECO:0000256" key="16">
    <source>
        <dbReference type="SAM" id="SignalP"/>
    </source>
</evidence>
<dbReference type="EMBL" id="JADGJH010000629">
    <property type="protein sequence ID" value="KAJ3125125.1"/>
    <property type="molecule type" value="Genomic_DNA"/>
</dbReference>
<keyword evidence="19" id="KW-1185">Reference proteome</keyword>
<feature type="domain" description="P/Homo B" evidence="17">
    <location>
        <begin position="544"/>
        <end position="682"/>
    </location>
</feature>
<evidence type="ECO:0000259" key="17">
    <source>
        <dbReference type="PROSITE" id="PS51829"/>
    </source>
</evidence>
<dbReference type="GO" id="GO:0016485">
    <property type="term" value="P:protein processing"/>
    <property type="evidence" value="ECO:0007669"/>
    <property type="project" value="TreeGrafter"/>
</dbReference>
<dbReference type="SUPFAM" id="SSF49785">
    <property type="entry name" value="Galactose-binding domain-like"/>
    <property type="match status" value="1"/>
</dbReference>
<dbReference type="PROSITE" id="PS51892">
    <property type="entry name" value="SUBTILASE"/>
    <property type="match status" value="1"/>
</dbReference>
<accession>A0AAD5XHB8</accession>
<evidence type="ECO:0000256" key="1">
    <source>
        <dbReference type="ARBA" id="ARBA00004370"/>
    </source>
</evidence>
<keyword evidence="5 16" id="KW-0732">Signal</keyword>
<keyword evidence="8" id="KW-0106">Calcium</keyword>
<dbReference type="Gene3D" id="3.40.50.200">
    <property type="entry name" value="Peptidase S8/S53 domain"/>
    <property type="match status" value="1"/>
</dbReference>
<dbReference type="AlphaFoldDB" id="A0AAD5XHB8"/>
<evidence type="ECO:0000256" key="10">
    <source>
        <dbReference type="ARBA" id="ARBA00023136"/>
    </source>
</evidence>
<evidence type="ECO:0000256" key="6">
    <source>
        <dbReference type="ARBA" id="ARBA00022801"/>
    </source>
</evidence>
<evidence type="ECO:0000256" key="12">
    <source>
        <dbReference type="ARBA" id="ARBA00023180"/>
    </source>
</evidence>
<dbReference type="PROSITE" id="PS00138">
    <property type="entry name" value="SUBTILASE_SER"/>
    <property type="match status" value="1"/>
</dbReference>
<dbReference type="GO" id="GO:0005802">
    <property type="term" value="C:trans-Golgi network"/>
    <property type="evidence" value="ECO:0007669"/>
    <property type="project" value="TreeGrafter"/>
</dbReference>
<organism evidence="18 19">
    <name type="scientific">Physocladia obscura</name>
    <dbReference type="NCBI Taxonomy" id="109957"/>
    <lineage>
        <taxon>Eukaryota</taxon>
        <taxon>Fungi</taxon>
        <taxon>Fungi incertae sedis</taxon>
        <taxon>Chytridiomycota</taxon>
        <taxon>Chytridiomycota incertae sedis</taxon>
        <taxon>Chytridiomycetes</taxon>
        <taxon>Chytridiales</taxon>
        <taxon>Chytriomycetaceae</taxon>
        <taxon>Physocladia</taxon>
    </lineage>
</organism>
<dbReference type="Pfam" id="PF01483">
    <property type="entry name" value="P_proprotein"/>
    <property type="match status" value="1"/>
</dbReference>
<dbReference type="Pfam" id="PF00082">
    <property type="entry name" value="Peptidase_S8"/>
    <property type="match status" value="1"/>
</dbReference>
<dbReference type="PROSITE" id="PS51829">
    <property type="entry name" value="P_HOMO_B"/>
    <property type="match status" value="1"/>
</dbReference>
<dbReference type="InterPro" id="IPR008979">
    <property type="entry name" value="Galactose-bd-like_sf"/>
</dbReference>
<evidence type="ECO:0000256" key="7">
    <source>
        <dbReference type="ARBA" id="ARBA00022825"/>
    </source>
</evidence>
<dbReference type="InterPro" id="IPR034182">
    <property type="entry name" value="Kexin/furin"/>
</dbReference>
<dbReference type="CDD" id="cd04059">
    <property type="entry name" value="Peptidases_S8_Protein_convertases_Kexins_Furin-like"/>
    <property type="match status" value="1"/>
</dbReference>
<dbReference type="FunFam" id="3.40.50.200:FF:000005">
    <property type="entry name" value="Proprotein convertase subtilisin/kexin type 7"/>
    <property type="match status" value="1"/>
</dbReference>
<keyword evidence="3 14" id="KW-0645">Protease</keyword>
<evidence type="ECO:0000256" key="3">
    <source>
        <dbReference type="ARBA" id="ARBA00022670"/>
    </source>
</evidence>
<evidence type="ECO:0000256" key="15">
    <source>
        <dbReference type="SAM" id="Phobius"/>
    </source>
</evidence>
<dbReference type="PANTHER" id="PTHR42884:SF14">
    <property type="entry name" value="NEUROENDOCRINE CONVERTASE 1"/>
    <property type="match status" value="1"/>
</dbReference>
<evidence type="ECO:0000313" key="18">
    <source>
        <dbReference type="EMBL" id="KAJ3125125.1"/>
    </source>
</evidence>
<dbReference type="Gene3D" id="2.60.120.260">
    <property type="entry name" value="Galactose-binding domain-like"/>
    <property type="match status" value="1"/>
</dbReference>
<protein>
    <submittedName>
        <fullName evidence="18">Pheromone processing endoprotease</fullName>
    </submittedName>
</protein>
<name>A0AAD5XHB8_9FUNG</name>
<evidence type="ECO:0000256" key="14">
    <source>
        <dbReference type="PROSITE-ProRule" id="PRU01240"/>
    </source>
</evidence>
<evidence type="ECO:0000256" key="11">
    <source>
        <dbReference type="ARBA" id="ARBA00023145"/>
    </source>
</evidence>
<evidence type="ECO:0000256" key="8">
    <source>
        <dbReference type="ARBA" id="ARBA00022837"/>
    </source>
</evidence>
<gene>
    <name evidence="18" type="primary">KEX2</name>
    <name evidence="18" type="ORF">HK100_010965</name>
</gene>
<dbReference type="InterPro" id="IPR000209">
    <property type="entry name" value="Peptidase_S8/S53_dom"/>
</dbReference>
<evidence type="ECO:0000256" key="9">
    <source>
        <dbReference type="ARBA" id="ARBA00022989"/>
    </source>
</evidence>
<evidence type="ECO:0000256" key="13">
    <source>
        <dbReference type="PIRSR" id="PIRSR615500-1"/>
    </source>
</evidence>
<dbReference type="InterPro" id="IPR022398">
    <property type="entry name" value="Peptidase_S8_His-AS"/>
</dbReference>
<dbReference type="InterPro" id="IPR015500">
    <property type="entry name" value="Peptidase_S8_subtilisin-rel"/>
</dbReference>
<keyword evidence="6 14" id="KW-0378">Hydrolase</keyword>
<keyword evidence="9 15" id="KW-1133">Transmembrane helix</keyword>
<keyword evidence="7 14" id="KW-0720">Serine protease</keyword>
<dbReference type="Proteomes" id="UP001211907">
    <property type="component" value="Unassembled WGS sequence"/>
</dbReference>
<feature type="active site" description="Charge relay system" evidence="13 14">
    <location>
        <position position="251"/>
    </location>
</feature>
<dbReference type="PROSITE" id="PS00137">
    <property type="entry name" value="SUBTILASE_HIS"/>
    <property type="match status" value="1"/>
</dbReference>